<evidence type="ECO:0000259" key="2">
    <source>
        <dbReference type="Pfam" id="PF12849"/>
    </source>
</evidence>
<dbReference type="InterPro" id="IPR024370">
    <property type="entry name" value="PBP_domain"/>
</dbReference>
<gene>
    <name evidence="3" type="ORF">AVDCRST_MAG09-159</name>
</gene>
<reference evidence="3" key="1">
    <citation type="submission" date="2020-02" db="EMBL/GenBank/DDBJ databases">
        <authorList>
            <person name="Meier V. D."/>
        </authorList>
    </citation>
    <scope>NUCLEOTIDE SEQUENCE</scope>
    <source>
        <strain evidence="3">AVDCRST_MAG09</strain>
    </source>
</reference>
<protein>
    <submittedName>
        <fullName evidence="3">Phosphate ABC transporter, periplasmic phosphate-binding protein PstS</fullName>
    </submittedName>
</protein>
<proteinExistence type="predicted"/>
<accession>A0A6J4S875</accession>
<dbReference type="PANTHER" id="PTHR30570:SF1">
    <property type="entry name" value="PHOSPHATE-BINDING PROTEIN PSTS"/>
    <property type="match status" value="1"/>
</dbReference>
<evidence type="ECO:0000256" key="1">
    <source>
        <dbReference type="ARBA" id="ARBA00022729"/>
    </source>
</evidence>
<dbReference type="EMBL" id="CADCVZ010000005">
    <property type="protein sequence ID" value="CAA9492017.1"/>
    <property type="molecule type" value="Genomic_DNA"/>
</dbReference>
<keyword evidence="1" id="KW-0732">Signal</keyword>
<dbReference type="Gene3D" id="3.40.190.10">
    <property type="entry name" value="Periplasmic binding protein-like II"/>
    <property type="match status" value="2"/>
</dbReference>
<dbReference type="PROSITE" id="PS51257">
    <property type="entry name" value="PROKAR_LIPOPROTEIN"/>
    <property type="match status" value="1"/>
</dbReference>
<evidence type="ECO:0000313" key="3">
    <source>
        <dbReference type="EMBL" id="CAA9492017.1"/>
    </source>
</evidence>
<feature type="domain" description="PBP" evidence="2">
    <location>
        <begin position="30"/>
        <end position="308"/>
    </location>
</feature>
<organism evidence="3">
    <name type="scientific">uncultured Sphingomonas sp</name>
    <dbReference type="NCBI Taxonomy" id="158754"/>
    <lineage>
        <taxon>Bacteria</taxon>
        <taxon>Pseudomonadati</taxon>
        <taxon>Pseudomonadota</taxon>
        <taxon>Alphaproteobacteria</taxon>
        <taxon>Sphingomonadales</taxon>
        <taxon>Sphingomonadaceae</taxon>
        <taxon>Sphingomonas</taxon>
        <taxon>environmental samples</taxon>
    </lineage>
</organism>
<dbReference type="InterPro" id="IPR050811">
    <property type="entry name" value="Phosphate_ABC_transporter"/>
</dbReference>
<sequence>MNKIALALPLTALLVACGSGGEGGSGGSQGGAAGELQAVGSSTVYPFTTAVAESFMRANRGTRVIVESTGTGAGIKLFCGGVGEQFPDMVNASRAIKKSEYDACTAAGVRNVIELPIGIDGLTLIEANGAPQLKLTVADIYKAIAANPFGKGTNTAQTWRDVNPSLPPVKIRVLGPPPTSGTRDSLAELILTKGCESDPAMKELKKTDEAQHKDVCTKVREDGLFVEAGENDNLLVQKVAGDPGSVGVLGYSFLAENADKIRPVEIGGVLPTEQTIQNLSYPGARKLYVYVKGEHLQAKPALKTFTAEYARMWGSGGELQKRGLVPFGGAEAQAAAAQASAMQPLDAAALK</sequence>
<dbReference type="SUPFAM" id="SSF53850">
    <property type="entry name" value="Periplasmic binding protein-like II"/>
    <property type="match status" value="1"/>
</dbReference>
<dbReference type="Pfam" id="PF12849">
    <property type="entry name" value="PBP_like_2"/>
    <property type="match status" value="1"/>
</dbReference>
<dbReference type="PANTHER" id="PTHR30570">
    <property type="entry name" value="PERIPLASMIC PHOSPHATE BINDING COMPONENT OF PHOSPHATE ABC TRANSPORTER"/>
    <property type="match status" value="1"/>
</dbReference>
<dbReference type="AlphaFoldDB" id="A0A6J4S875"/>
<name>A0A6J4S875_9SPHN</name>